<organism evidence="2 3">
    <name type="scientific">Armillaria solidipes</name>
    <dbReference type="NCBI Taxonomy" id="1076256"/>
    <lineage>
        <taxon>Eukaryota</taxon>
        <taxon>Fungi</taxon>
        <taxon>Dikarya</taxon>
        <taxon>Basidiomycota</taxon>
        <taxon>Agaricomycotina</taxon>
        <taxon>Agaricomycetes</taxon>
        <taxon>Agaricomycetidae</taxon>
        <taxon>Agaricales</taxon>
        <taxon>Marasmiineae</taxon>
        <taxon>Physalacriaceae</taxon>
        <taxon>Armillaria</taxon>
    </lineage>
</organism>
<accession>A0A2H3ARK0</accession>
<dbReference type="EMBL" id="KZ293476">
    <property type="protein sequence ID" value="PBK61409.1"/>
    <property type="molecule type" value="Genomic_DNA"/>
</dbReference>
<evidence type="ECO:0000313" key="2">
    <source>
        <dbReference type="EMBL" id="PBK61409.1"/>
    </source>
</evidence>
<keyword evidence="3" id="KW-1185">Reference proteome</keyword>
<feature type="non-terminal residue" evidence="2">
    <location>
        <position position="1"/>
    </location>
</feature>
<dbReference type="AlphaFoldDB" id="A0A2H3ARK0"/>
<evidence type="ECO:0000256" key="1">
    <source>
        <dbReference type="SAM" id="MobiDB-lite"/>
    </source>
</evidence>
<feature type="region of interest" description="Disordered" evidence="1">
    <location>
        <begin position="118"/>
        <end position="147"/>
    </location>
</feature>
<dbReference type="Proteomes" id="UP000218334">
    <property type="component" value="Unassembled WGS sequence"/>
</dbReference>
<proteinExistence type="predicted"/>
<reference evidence="3" key="1">
    <citation type="journal article" date="2017" name="Nat. Ecol. Evol.">
        <title>Genome expansion and lineage-specific genetic innovations in the forest pathogenic fungi Armillaria.</title>
        <authorList>
            <person name="Sipos G."/>
            <person name="Prasanna A.N."/>
            <person name="Walter M.C."/>
            <person name="O'Connor E."/>
            <person name="Balint B."/>
            <person name="Krizsan K."/>
            <person name="Kiss B."/>
            <person name="Hess J."/>
            <person name="Varga T."/>
            <person name="Slot J."/>
            <person name="Riley R."/>
            <person name="Boka B."/>
            <person name="Rigling D."/>
            <person name="Barry K."/>
            <person name="Lee J."/>
            <person name="Mihaltcheva S."/>
            <person name="LaButti K."/>
            <person name="Lipzen A."/>
            <person name="Waldron R."/>
            <person name="Moloney N.M."/>
            <person name="Sperisen C."/>
            <person name="Kredics L."/>
            <person name="Vagvoelgyi C."/>
            <person name="Patrignani A."/>
            <person name="Fitzpatrick D."/>
            <person name="Nagy I."/>
            <person name="Doyle S."/>
            <person name="Anderson J.B."/>
            <person name="Grigoriev I.V."/>
            <person name="Gueldener U."/>
            <person name="Muensterkoetter M."/>
            <person name="Nagy L.G."/>
        </authorList>
    </citation>
    <scope>NUCLEOTIDE SEQUENCE [LARGE SCALE GENOMIC DNA]</scope>
    <source>
        <strain evidence="3">28-4</strain>
    </source>
</reference>
<gene>
    <name evidence="2" type="ORF">ARMSODRAFT_1064873</name>
</gene>
<name>A0A2H3ARK0_9AGAR</name>
<protein>
    <submittedName>
        <fullName evidence="2">Uncharacterized protein</fullName>
    </submittedName>
</protein>
<evidence type="ECO:0000313" key="3">
    <source>
        <dbReference type="Proteomes" id="UP000218334"/>
    </source>
</evidence>
<sequence length="188" mass="20940">TSCCLRTRQSRVQAQASSQGAQLVYRCHNYGLRRFDSMIIYDVRPQKNGHQEAGSMEGMTTCSNMLLSKRSSKMKWRAIAGRGISESCRLLSVRLGFISNRCSDRRYRSIPLPIHPIPGVQDKDISPNSEGEISAGNFHGSENSAPVTAPPGFSRMVSENVHWVTQRHVLAPRMIYESGKVEDDGLAE</sequence>